<dbReference type="AlphaFoldDB" id="A0A1R2AZZ6"/>
<organism evidence="1 2">
    <name type="scientific">Stentor coeruleus</name>
    <dbReference type="NCBI Taxonomy" id="5963"/>
    <lineage>
        <taxon>Eukaryota</taxon>
        <taxon>Sar</taxon>
        <taxon>Alveolata</taxon>
        <taxon>Ciliophora</taxon>
        <taxon>Postciliodesmatophora</taxon>
        <taxon>Heterotrichea</taxon>
        <taxon>Heterotrichida</taxon>
        <taxon>Stentoridae</taxon>
        <taxon>Stentor</taxon>
    </lineage>
</organism>
<accession>A0A1R2AZZ6</accession>
<dbReference type="Proteomes" id="UP000187209">
    <property type="component" value="Unassembled WGS sequence"/>
</dbReference>
<dbReference type="EMBL" id="MPUH01001126">
    <property type="protein sequence ID" value="OMJ70086.1"/>
    <property type="molecule type" value="Genomic_DNA"/>
</dbReference>
<dbReference type="InterPro" id="IPR032675">
    <property type="entry name" value="LRR_dom_sf"/>
</dbReference>
<dbReference type="OrthoDB" id="327418at2759"/>
<gene>
    <name evidence="1" type="ORF">SteCoe_32028</name>
</gene>
<sequence>MDSASNSKLPANNYLRRINKLLFPNLHNRNIKPANLRKDLWVMIFGYLDSKTYFCTIALLNRFFFFLTNEYKYLGASFKTGILRRHNDDDVIWHILKCKNLKKLELNLHVETFNDRKFFSLLNPLNALKDLKVLKICIKINIKLNFDFLTSMKSLEVLKLFCIYISRDTIDFIMMCMICKSKYTSNSKFNLKQLSLKSSKIHINEIIKRSIGLEKISFDSNFESDLLCSQSIFRNNLVNYYLSDLITEFVPSKSLKIIKLPNVAFKLDQNDDFFNYLKNTCTLEQLVMYEYNIILYEEFIDAIFINRSIKVLHLKPFKIINYDCNLGIPYKIFTSLLTAVSQTLIEDFYAVAIVLFERKPSIIKTNFYSVCENPEIIVENFEKFLASSEKIRNLDIKILNLPYKYIVKIADLIIKFAKLRKIEFFAGYNIPNLIDNKIEILELKIEYDDYENYIIFEIFKKLLLKATRIIKIIDYKNTFCFEVEENLQKANISKKLIINNNFRTYYNTSCLFCYSIMILSTRIKDLKELELIECAKQFKDAFGFSELLKEFKSLEILKINEKSEKEIIANFKSFSKIISSDLKKLSIIKLSGLTFEYKSTNLMFKSLANLETLIKLKLSDIQLGKGPWIFYKILGNFLAKSNLLTFNISEIKSCLTYKNAVELAKGLKKNKNLRQFKLQNIFFENKFQNLSVILSSLESKANYEKIFINNIKAKKDCMYFCKPFLEIINNVLFNNKNLRLFFICFCRKYLESSDYRKIFINAIKQNKKLKIIQGLDLEEIFSDKKKTLNVACEYYEEKIIQSVKKNSVFLECCTPLILSELMKTTQPDILSSIIERLFQYKIDTQSLKLKLNVLGCGSLYKYNFIETFSCLKRLTLIALSITQFEFDVIVENIEKLRFLNTVKIINEKNNWEPNSLNINDIKIYSLLEAKNITYLSIKNSTINLYDLSNFPKNIRASSLEKLSLKNISFINYMALEKMTPYFFETVDYCKIKFLKIHIGNSNHLNIIIQELKRLQNLEYLSVNILKDFEKYIIPIKRIIYLLVDNSYKLNKVKVYKYIWDIEDLKKKENLNFIKCSLSIADLMILTEICEKGIMKKINTLDLSDNNGIIGENFVHNIYCIIKALKCCKIIIKNSGCEKEIVQRINNLLKEASDTVKIII</sequence>
<dbReference type="SUPFAM" id="SSF52047">
    <property type="entry name" value="RNI-like"/>
    <property type="match status" value="3"/>
</dbReference>
<reference evidence="1 2" key="1">
    <citation type="submission" date="2016-11" db="EMBL/GenBank/DDBJ databases">
        <title>The macronuclear genome of Stentor coeruleus: a giant cell with tiny introns.</title>
        <authorList>
            <person name="Slabodnick M."/>
            <person name="Ruby J.G."/>
            <person name="Reiff S.B."/>
            <person name="Swart E.C."/>
            <person name="Gosai S."/>
            <person name="Prabakaran S."/>
            <person name="Witkowska E."/>
            <person name="Larue G.E."/>
            <person name="Fisher S."/>
            <person name="Freeman R.M."/>
            <person name="Gunawardena J."/>
            <person name="Chu W."/>
            <person name="Stover N.A."/>
            <person name="Gregory B.D."/>
            <person name="Nowacki M."/>
            <person name="Derisi J."/>
            <person name="Roy S.W."/>
            <person name="Marshall W.F."/>
            <person name="Sood P."/>
        </authorList>
    </citation>
    <scope>NUCLEOTIDE SEQUENCE [LARGE SCALE GENOMIC DNA]</scope>
    <source>
        <strain evidence="1">WM001</strain>
    </source>
</reference>
<proteinExistence type="predicted"/>
<name>A0A1R2AZZ6_9CILI</name>
<evidence type="ECO:0000313" key="1">
    <source>
        <dbReference type="EMBL" id="OMJ70086.1"/>
    </source>
</evidence>
<dbReference type="Gene3D" id="3.80.10.10">
    <property type="entry name" value="Ribonuclease Inhibitor"/>
    <property type="match status" value="1"/>
</dbReference>
<evidence type="ECO:0000313" key="2">
    <source>
        <dbReference type="Proteomes" id="UP000187209"/>
    </source>
</evidence>
<keyword evidence="2" id="KW-1185">Reference proteome</keyword>
<comment type="caution">
    <text evidence="1">The sequence shown here is derived from an EMBL/GenBank/DDBJ whole genome shotgun (WGS) entry which is preliminary data.</text>
</comment>
<protein>
    <submittedName>
        <fullName evidence="1">Uncharacterized protein</fullName>
    </submittedName>
</protein>